<evidence type="ECO:0000313" key="3">
    <source>
        <dbReference type="EMBL" id="KCV73127.1"/>
    </source>
</evidence>
<proteinExistence type="inferred from homology"/>
<dbReference type="Proteomes" id="UP000030693">
    <property type="component" value="Unassembled WGS sequence"/>
</dbReference>
<dbReference type="SUPFAM" id="SSF75304">
    <property type="entry name" value="Amidase signature (AS) enzymes"/>
    <property type="match status" value="1"/>
</dbReference>
<dbReference type="GO" id="GO:0005739">
    <property type="term" value="C:mitochondrion"/>
    <property type="evidence" value="ECO:0007669"/>
    <property type="project" value="TreeGrafter"/>
</dbReference>
<accession>A0A058ZHY3</accession>
<evidence type="ECO:0000313" key="4">
    <source>
        <dbReference type="Proteomes" id="UP000030693"/>
    </source>
</evidence>
<dbReference type="GO" id="GO:0050567">
    <property type="term" value="F:glutaminyl-tRNA synthase (glutamine-hydrolyzing) activity"/>
    <property type="evidence" value="ECO:0007669"/>
    <property type="project" value="TreeGrafter"/>
</dbReference>
<dbReference type="eggNOG" id="KOG1211">
    <property type="taxonomic scope" value="Eukaryota"/>
</dbReference>
<dbReference type="GO" id="GO:0032543">
    <property type="term" value="P:mitochondrial translation"/>
    <property type="evidence" value="ECO:0007669"/>
    <property type="project" value="TreeGrafter"/>
</dbReference>
<sequence>MSTLARAVGHPLSRSLADTASRPLSRAFATTAATTAATGHGTDEALAAARATVSDHHMEHALGVLTVGDARRFLQSSPTESDGSSKAAAEALSRRLALLLACHERGAQAAALNFSVADRTAQAIRDLLAGSRADGPLAHIPYTLKDNFATSSTTSATSADGSTWLGTTAGSRMLDHYRAPFDATVAERLHRAGATLLEKVALDEFGMGSAGFWAAQGPALHPAHVLSLVDGQYMPATSAALPLKPMRQHFFAPGGSSSGSAVSVSTGAALFSIGTDTGGSVRMPAAFCGLFGFKPSHGRLSRHGLVSYSSGLDCPGILARSIDDVALIYQSLAGRDPSDTLTWQFANAAGGASLLTGPEAWRQRGLRFGVPDEYLTDELSPQAAGALQTAIDILCRAAAATATATGLASAPEPGAILPTVPVADVLPVSLPTTADGLSSYYVLAAAGASSDLARFDGIRFGSSVPGSGIPVDNRSAYLGRNVRARIMAGVDCLSSSNYEKTFSAASRIREAISQEFAAVLCPSSVSPAAFADFAPEADHLVHAAPAGMADVLLVPTVLGAPPRMMYIHQSERDSSLMPSQHLPGVGSVCMGPDEGTPAEDAFTVPASLAGLPACTVPIGTARFPVDRHHPEGMTVDLPVGVQLIGRRGGEAAVLAAAATLTRAINL</sequence>
<dbReference type="RefSeq" id="XP_009492828.1">
    <property type="nucleotide sequence ID" value="XM_009494553.1"/>
</dbReference>
<dbReference type="InterPro" id="IPR023631">
    <property type="entry name" value="Amidase_dom"/>
</dbReference>
<dbReference type="InterPro" id="IPR000120">
    <property type="entry name" value="Amidase"/>
</dbReference>
<gene>
    <name evidence="3" type="ORF">H696_00675</name>
</gene>
<dbReference type="OrthoDB" id="421993at2759"/>
<comment type="similarity">
    <text evidence="1">Belongs to the amidase family.</text>
</comment>
<dbReference type="InterPro" id="IPR036928">
    <property type="entry name" value="AS_sf"/>
</dbReference>
<dbReference type="PANTHER" id="PTHR11895:SF7">
    <property type="entry name" value="GLUTAMYL-TRNA(GLN) AMIDOTRANSFERASE SUBUNIT A, MITOCHONDRIAL"/>
    <property type="match status" value="1"/>
</dbReference>
<keyword evidence="4" id="KW-1185">Reference proteome</keyword>
<organism evidence="3">
    <name type="scientific">Fonticula alba</name>
    <name type="common">Slime mold</name>
    <dbReference type="NCBI Taxonomy" id="691883"/>
    <lineage>
        <taxon>Eukaryota</taxon>
        <taxon>Rotosphaerida</taxon>
        <taxon>Fonticulaceae</taxon>
        <taxon>Fonticula</taxon>
    </lineage>
</organism>
<dbReference type="PANTHER" id="PTHR11895">
    <property type="entry name" value="TRANSAMIDASE"/>
    <property type="match status" value="1"/>
</dbReference>
<reference evidence="3" key="1">
    <citation type="submission" date="2013-04" db="EMBL/GenBank/DDBJ databases">
        <title>The Genome Sequence of Fonticula alba ATCC 38817.</title>
        <authorList>
            <consortium name="The Broad Institute Genomics Platform"/>
            <person name="Russ C."/>
            <person name="Cuomo C."/>
            <person name="Burger G."/>
            <person name="Gray M.W."/>
            <person name="Holland P.W.H."/>
            <person name="King N."/>
            <person name="Lang F.B.F."/>
            <person name="Roger A.J."/>
            <person name="Ruiz-Trillo I."/>
            <person name="Brown M."/>
            <person name="Walker B."/>
            <person name="Young S."/>
            <person name="Zeng Q."/>
            <person name="Gargeya S."/>
            <person name="Fitzgerald M."/>
            <person name="Haas B."/>
            <person name="Abouelleil A."/>
            <person name="Allen A.W."/>
            <person name="Alvarado L."/>
            <person name="Arachchi H.M."/>
            <person name="Berlin A.M."/>
            <person name="Chapman S.B."/>
            <person name="Gainer-Dewar J."/>
            <person name="Goldberg J."/>
            <person name="Griggs A."/>
            <person name="Gujja S."/>
            <person name="Hansen M."/>
            <person name="Howarth C."/>
            <person name="Imamovic A."/>
            <person name="Ireland A."/>
            <person name="Larimer J."/>
            <person name="McCowan C."/>
            <person name="Murphy C."/>
            <person name="Pearson M."/>
            <person name="Poon T.W."/>
            <person name="Priest M."/>
            <person name="Roberts A."/>
            <person name="Saif S."/>
            <person name="Shea T."/>
            <person name="Sisk P."/>
            <person name="Sykes S."/>
            <person name="Wortman J."/>
            <person name="Nusbaum C."/>
            <person name="Birren B."/>
        </authorList>
    </citation>
    <scope>NUCLEOTIDE SEQUENCE [LARGE SCALE GENOMIC DNA]</scope>
    <source>
        <strain evidence="3">ATCC 38817</strain>
    </source>
</reference>
<dbReference type="GO" id="GO:0030956">
    <property type="term" value="C:glutamyl-tRNA(Gln) amidotransferase complex"/>
    <property type="evidence" value="ECO:0007669"/>
    <property type="project" value="TreeGrafter"/>
</dbReference>
<dbReference type="Pfam" id="PF01425">
    <property type="entry name" value="Amidase"/>
    <property type="match status" value="2"/>
</dbReference>
<protein>
    <recommendedName>
        <fullName evidence="2">Amidase domain-containing protein</fullName>
    </recommendedName>
</protein>
<dbReference type="PROSITE" id="PS00571">
    <property type="entry name" value="AMIDASES"/>
    <property type="match status" value="1"/>
</dbReference>
<evidence type="ECO:0000259" key="2">
    <source>
        <dbReference type="Pfam" id="PF01425"/>
    </source>
</evidence>
<dbReference type="EMBL" id="KB932201">
    <property type="protein sequence ID" value="KCV73127.1"/>
    <property type="molecule type" value="Genomic_DNA"/>
</dbReference>
<dbReference type="GO" id="GO:0070681">
    <property type="term" value="P:glutaminyl-tRNAGln biosynthesis via transamidation"/>
    <property type="evidence" value="ECO:0007669"/>
    <property type="project" value="TreeGrafter"/>
</dbReference>
<dbReference type="OMA" id="EYDACEV"/>
<name>A0A058ZHY3_FONAL</name>
<dbReference type="STRING" id="691883.A0A058ZHY3"/>
<feature type="domain" description="Amidase" evidence="2">
    <location>
        <begin position="112"/>
        <end position="397"/>
    </location>
</feature>
<evidence type="ECO:0000256" key="1">
    <source>
        <dbReference type="ARBA" id="ARBA00009199"/>
    </source>
</evidence>
<dbReference type="InterPro" id="IPR020556">
    <property type="entry name" value="Amidase_CS"/>
</dbReference>
<feature type="domain" description="Amidase" evidence="2">
    <location>
        <begin position="424"/>
        <end position="654"/>
    </location>
</feature>
<dbReference type="GeneID" id="20525400"/>
<dbReference type="AlphaFoldDB" id="A0A058ZHY3"/>
<dbReference type="Gene3D" id="3.90.1300.10">
    <property type="entry name" value="Amidase signature (AS) domain"/>
    <property type="match status" value="1"/>
</dbReference>